<evidence type="ECO:0000259" key="2">
    <source>
        <dbReference type="Pfam" id="PF16244"/>
    </source>
</evidence>
<accession>A0A2P7UWB6</accession>
<keyword evidence="4" id="KW-1185">Reference proteome</keyword>
<feature type="chain" id="PRO_5038706164" evidence="1">
    <location>
        <begin position="24"/>
        <end position="564"/>
    </location>
</feature>
<name>A0A2P7UWB6_9BACL</name>
<dbReference type="OrthoDB" id="2379565at2"/>
<evidence type="ECO:0000313" key="3">
    <source>
        <dbReference type="EMBL" id="PSJ91267.1"/>
    </source>
</evidence>
<comment type="caution">
    <text evidence="3">The sequence shown here is derived from an EMBL/GenBank/DDBJ whole genome shotgun (WGS) entry which is preliminary data.</text>
</comment>
<dbReference type="InterPro" id="IPR032599">
    <property type="entry name" value="YcdB/YcdC_rep_domain"/>
</dbReference>
<feature type="signal peptide" evidence="1">
    <location>
        <begin position="1"/>
        <end position="23"/>
    </location>
</feature>
<dbReference type="RefSeq" id="WP_106840785.1">
    <property type="nucleotide sequence ID" value="NZ_JBCNIW010000025.1"/>
</dbReference>
<feature type="domain" description="YcdB/YcdC repeated" evidence="2">
    <location>
        <begin position="354"/>
        <end position="485"/>
    </location>
</feature>
<keyword evidence="1" id="KW-0732">Signal</keyword>
<evidence type="ECO:0000313" key="4">
    <source>
        <dbReference type="Proteomes" id="UP000240419"/>
    </source>
</evidence>
<dbReference type="Pfam" id="PF16244">
    <property type="entry name" value="DUF4901"/>
    <property type="match status" value="2"/>
</dbReference>
<reference evidence="3 4" key="1">
    <citation type="submission" date="2018-03" db="EMBL/GenBank/DDBJ databases">
        <title>Brevisbacillus phylogenomics.</title>
        <authorList>
            <person name="Dunlap C."/>
        </authorList>
    </citation>
    <scope>NUCLEOTIDE SEQUENCE [LARGE SCALE GENOMIC DNA]</scope>
    <source>
        <strain evidence="3 4">NRRL NRS-1210</strain>
    </source>
</reference>
<dbReference type="EMBL" id="PXZM01000036">
    <property type="protein sequence ID" value="PSJ91267.1"/>
    <property type="molecule type" value="Genomic_DNA"/>
</dbReference>
<gene>
    <name evidence="3" type="ORF">C7R93_21795</name>
</gene>
<proteinExistence type="predicted"/>
<feature type="domain" description="YcdB/YcdC repeated" evidence="2">
    <location>
        <begin position="80"/>
        <end position="219"/>
    </location>
</feature>
<sequence>MKLNPSMMSVIAACLLASAPAWTTHQPTVQGASDVKKEETQKNDYSQYVQNSLDKLFEAIPELKGYRLIDKHYEEDSFRGYPSPIWSLNFTNMPKTDETEEYDAYSSVSLELDAHTGRLLFMDIQNPAWASTDYPEEKLARDKASTFIEDLFGTEAKQLRDEQKLSRGKAGSGDGKGNKLEWARSTVKYHSLINDIPLSNNSISVSVDHAGHIIRYEAYDFIGPSEVNWPDPKKAITLEEASKIYKDKIKIDLVYISKQPISYAQNGKPAEKKPMLIYQLNTIGWIDALTGKVIGEEAELVEEGVRVKGEGKSIKIASREQGEKWLKTQFGIDVSGATFEYDDHKDNLLEGLQTIESYRWMNDSNKGTPAFELVSLTTDEQSDRLIDFDLNLSNQRKSELKISVEKAKNKAIAALVPYLDPALTELSLIVETPEEDIPEWVDKSKLDKEEDKEYSFTFLGKRNGIEVSDESYMVGVDKATGTITELNLQPLKPGITLPDSKKIVSAAEAKESIQQEIDLELVYVWEQYDGQRAPKPQLVYQRKWKNGYSFIDASTGELVKVSRQ</sequence>
<evidence type="ECO:0000256" key="1">
    <source>
        <dbReference type="SAM" id="SignalP"/>
    </source>
</evidence>
<organism evidence="3 4">
    <name type="scientific">Brevibacillus fortis</name>
    <dbReference type="NCBI Taxonomy" id="2126352"/>
    <lineage>
        <taxon>Bacteria</taxon>
        <taxon>Bacillati</taxon>
        <taxon>Bacillota</taxon>
        <taxon>Bacilli</taxon>
        <taxon>Bacillales</taxon>
        <taxon>Paenibacillaceae</taxon>
        <taxon>Brevibacillus</taxon>
    </lineage>
</organism>
<dbReference type="Proteomes" id="UP000240419">
    <property type="component" value="Unassembled WGS sequence"/>
</dbReference>
<dbReference type="AlphaFoldDB" id="A0A2P7UWB6"/>
<protein>
    <submittedName>
        <fullName evidence="3">Peptidase</fullName>
    </submittedName>
</protein>